<dbReference type="EMBL" id="AVBF01000007">
    <property type="protein sequence ID" value="KGP73929.1"/>
    <property type="molecule type" value="Genomic_DNA"/>
</dbReference>
<name>A0A0A2TEH0_9BACI</name>
<dbReference type="eggNOG" id="ENOG5033CZ8">
    <property type="taxonomic scope" value="Bacteria"/>
</dbReference>
<protein>
    <submittedName>
        <fullName evidence="1">Uncharacterized protein</fullName>
    </submittedName>
</protein>
<reference evidence="1 2" key="1">
    <citation type="journal article" date="2015" name="Stand. Genomic Sci.">
        <title>High quality draft genome sequence of the moderately halophilic bacterium Pontibacillus yanchengensis Y32(T) and comparison among Pontibacillus genomes.</title>
        <authorList>
            <person name="Huang J."/>
            <person name="Qiao Z.X."/>
            <person name="Tang J.W."/>
            <person name="Wang G."/>
        </authorList>
    </citation>
    <scope>NUCLEOTIDE SEQUENCE [LARGE SCALE GENOMIC DNA]</scope>
    <source>
        <strain evidence="1 2">Y32</strain>
    </source>
</reference>
<evidence type="ECO:0000313" key="2">
    <source>
        <dbReference type="Proteomes" id="UP000030147"/>
    </source>
</evidence>
<sequence>MYVLLLCVLGVCLVFAAYNVFKEEKTGKNQISLSSEDEEVNHGEREVKQIHAQVKGYSFEESVSNADVIAKVTIEAVAGEVGGNLPKTKFDSTLLDIYKDENSLNETDFIKILQAGTDEVVVNNIEPFQKGDKLILFLSETRNKDNTYWILGEYSNYYEVKGEEIVKKNFVSESLKDISTQVKKKDISLPGLNKEVEKVQQHFEKDVFVNKLKNEINNQQ</sequence>
<dbReference type="AlphaFoldDB" id="A0A0A2TEH0"/>
<gene>
    <name evidence="1" type="ORF">N782_21280</name>
</gene>
<dbReference type="RefSeq" id="WP_036816614.1">
    <property type="nucleotide sequence ID" value="NZ_AVBF01000007.1"/>
</dbReference>
<dbReference type="Proteomes" id="UP000030147">
    <property type="component" value="Unassembled WGS sequence"/>
</dbReference>
<organism evidence="1 2">
    <name type="scientific">Pontibacillus yanchengensis Y32</name>
    <dbReference type="NCBI Taxonomy" id="1385514"/>
    <lineage>
        <taxon>Bacteria</taxon>
        <taxon>Bacillati</taxon>
        <taxon>Bacillota</taxon>
        <taxon>Bacilli</taxon>
        <taxon>Bacillales</taxon>
        <taxon>Bacillaceae</taxon>
        <taxon>Pontibacillus</taxon>
    </lineage>
</organism>
<accession>A0A0A2TEH0</accession>
<proteinExistence type="predicted"/>
<keyword evidence="2" id="KW-1185">Reference proteome</keyword>
<comment type="caution">
    <text evidence="1">The sequence shown here is derived from an EMBL/GenBank/DDBJ whole genome shotgun (WGS) entry which is preliminary data.</text>
</comment>
<evidence type="ECO:0000313" key="1">
    <source>
        <dbReference type="EMBL" id="KGP73929.1"/>
    </source>
</evidence>